<dbReference type="InterPro" id="IPR056818">
    <property type="entry name" value="GlmU/GlgC-like_hexapep"/>
</dbReference>
<dbReference type="Pfam" id="PF24894">
    <property type="entry name" value="Hexapep_GlmU"/>
    <property type="match status" value="1"/>
</dbReference>
<dbReference type="Pfam" id="PF00483">
    <property type="entry name" value="NTP_transferase"/>
    <property type="match status" value="1"/>
</dbReference>
<dbReference type="EC" id="2.7.7.27" evidence="5"/>
<dbReference type="GO" id="GO:0008878">
    <property type="term" value="F:glucose-1-phosphate adenylyltransferase activity"/>
    <property type="evidence" value="ECO:0007669"/>
    <property type="project" value="UniProtKB-EC"/>
</dbReference>
<evidence type="ECO:0000256" key="2">
    <source>
        <dbReference type="ARBA" id="ARBA00023056"/>
    </source>
</evidence>
<dbReference type="Proteomes" id="UP001235343">
    <property type="component" value="Unassembled WGS sequence"/>
</dbReference>
<dbReference type="Gene3D" id="2.160.10.10">
    <property type="entry name" value="Hexapeptide repeat proteins"/>
    <property type="match status" value="1"/>
</dbReference>
<keyword evidence="5" id="KW-0548">Nucleotidyltransferase</keyword>
<dbReference type="PANTHER" id="PTHR43523">
    <property type="entry name" value="GLUCOSE-1-PHOSPHATE ADENYLYLTRANSFERASE-RELATED"/>
    <property type="match status" value="1"/>
</dbReference>
<dbReference type="InterPro" id="IPR029044">
    <property type="entry name" value="Nucleotide-diphossugar_trans"/>
</dbReference>
<dbReference type="InterPro" id="IPR011004">
    <property type="entry name" value="Trimer_LpxA-like_sf"/>
</dbReference>
<comment type="caution">
    <text evidence="5">The sequence shown here is derived from an EMBL/GenBank/DDBJ whole genome shotgun (WGS) entry which is preliminary data.</text>
</comment>
<organism evidence="5 6">
    <name type="scientific">Aquibacillus rhizosphaerae</name>
    <dbReference type="NCBI Taxonomy" id="3051431"/>
    <lineage>
        <taxon>Bacteria</taxon>
        <taxon>Bacillati</taxon>
        <taxon>Bacillota</taxon>
        <taxon>Bacilli</taxon>
        <taxon>Bacillales</taxon>
        <taxon>Bacillaceae</taxon>
        <taxon>Aquibacillus</taxon>
    </lineage>
</organism>
<dbReference type="RefSeq" id="WP_285930566.1">
    <property type="nucleotide sequence ID" value="NZ_JASTZU010000018.1"/>
</dbReference>
<keyword evidence="6" id="KW-1185">Reference proteome</keyword>
<dbReference type="SUPFAM" id="SSF53448">
    <property type="entry name" value="Nucleotide-diphospho-sugar transferases"/>
    <property type="match status" value="1"/>
</dbReference>
<proteinExistence type="inferred from homology"/>
<dbReference type="EMBL" id="JASTZU010000018">
    <property type="protein sequence ID" value="MDL4839638.1"/>
    <property type="molecule type" value="Genomic_DNA"/>
</dbReference>
<keyword evidence="2" id="KW-0320">Glycogen biosynthesis</keyword>
<evidence type="ECO:0000259" key="3">
    <source>
        <dbReference type="Pfam" id="PF00483"/>
    </source>
</evidence>
<accession>A0ABT7L1F0</accession>
<dbReference type="Gene3D" id="3.90.550.10">
    <property type="entry name" value="Spore Coat Polysaccharide Biosynthesis Protein SpsA, Chain A"/>
    <property type="match status" value="1"/>
</dbReference>
<dbReference type="InterPro" id="IPR011832">
    <property type="entry name" value="GlgDAde_trans"/>
</dbReference>
<dbReference type="InterPro" id="IPR005835">
    <property type="entry name" value="NTP_transferase_dom"/>
</dbReference>
<name>A0ABT7L1F0_9BACI</name>
<keyword evidence="5" id="KW-0808">Transferase</keyword>
<evidence type="ECO:0000313" key="5">
    <source>
        <dbReference type="EMBL" id="MDL4839638.1"/>
    </source>
</evidence>
<evidence type="ECO:0000256" key="1">
    <source>
        <dbReference type="ARBA" id="ARBA00010443"/>
    </source>
</evidence>
<evidence type="ECO:0000313" key="6">
    <source>
        <dbReference type="Proteomes" id="UP001235343"/>
    </source>
</evidence>
<feature type="domain" description="Glucose-1-phosphate adenylyltransferase/Bifunctional protein GlmU-like C-terminal hexapeptide" evidence="4">
    <location>
        <begin position="273"/>
        <end position="340"/>
    </location>
</feature>
<reference evidence="5 6" key="1">
    <citation type="submission" date="2023-06" db="EMBL/GenBank/DDBJ databases">
        <title>Aquibacillus rhizosphaerae LR5S19.</title>
        <authorList>
            <person name="Sun J.-Q."/>
        </authorList>
    </citation>
    <scope>NUCLEOTIDE SEQUENCE [LARGE SCALE GENOMIC DNA]</scope>
    <source>
        <strain evidence="5 6">LR5S19</strain>
    </source>
</reference>
<dbReference type="InterPro" id="IPR011831">
    <property type="entry name" value="ADP-Glc_PPase"/>
</dbReference>
<feature type="domain" description="Nucleotidyl transferase" evidence="3">
    <location>
        <begin position="17"/>
        <end position="170"/>
    </location>
</feature>
<sequence length="364" mass="41839">MNNVLGILHVDEKTQGLHPLTKHRCTASVPFASRYRMIDFMLSSMVNSNIQNIAVFTTLNNRSLLDHLGDGKDWDLDRKQDGLFTFSTNHFKESSNLKALQSAIDYLEKSSQEYVLICLSNLVTNIDFRPLYNQHVKSDADVTVMCTAKEHNDTLFTNIEMDDFQNIMDIDRKQSNMGSLDIYMISKSKLIDLISTHAFKYRYIQDVIRHNMNKNIKVKGFKYEGYVTKINTIKRYYDSSIDLLDPTKFKQLFKDNNEIYTKLKDEPPTTFHNTSSIKNSLIANGCIVEGHVENSILFRGVHVNKGAVIKNSIVMQKCMIGEYAQLDRMILDKEVNVLPNDRFLGTEKKPRVVPKKKTIGTFVI</sequence>
<dbReference type="PANTHER" id="PTHR43523:SF6">
    <property type="entry name" value="GLYCOGEN BIOSYNTHESIS PROTEIN GLGD"/>
    <property type="match status" value="1"/>
</dbReference>
<gene>
    <name evidence="5" type="primary">glgD</name>
    <name evidence="5" type="ORF">QQS35_04090</name>
</gene>
<evidence type="ECO:0000259" key="4">
    <source>
        <dbReference type="Pfam" id="PF24894"/>
    </source>
</evidence>
<dbReference type="CDD" id="cd04651">
    <property type="entry name" value="LbH_G1P_AT_C"/>
    <property type="match status" value="1"/>
</dbReference>
<protein>
    <submittedName>
        <fullName evidence="5">Glucose-1-phosphate adenylyltransferase subunit GlgD</fullName>
        <ecNumber evidence="5">2.7.7.27</ecNumber>
    </submittedName>
</protein>
<dbReference type="SUPFAM" id="SSF51161">
    <property type="entry name" value="Trimeric LpxA-like enzymes"/>
    <property type="match status" value="1"/>
</dbReference>
<comment type="similarity">
    <text evidence="1">Belongs to the bacterial/plant glucose-1-phosphate adenylyltransferase family.</text>
</comment>
<dbReference type="CDD" id="cd02508">
    <property type="entry name" value="ADP_Glucose_PP"/>
    <property type="match status" value="1"/>
</dbReference>
<dbReference type="NCBIfam" id="TIGR02092">
    <property type="entry name" value="glgD"/>
    <property type="match status" value="1"/>
</dbReference>